<reference evidence="3 4" key="1">
    <citation type="submission" date="2021-01" db="EMBL/GenBank/DDBJ databases">
        <title>Sequencing the genomes of 1000 actinobacteria strains.</title>
        <authorList>
            <person name="Klenk H.-P."/>
        </authorList>
    </citation>
    <scope>NUCLEOTIDE SEQUENCE [LARGE SCALE GENOMIC DNA]</scope>
    <source>
        <strain evidence="3 4">DSM 13057</strain>
    </source>
</reference>
<comment type="caution">
    <text evidence="3">The sequence shown here is derived from an EMBL/GenBank/DDBJ whole genome shotgun (WGS) entry which is preliminary data.</text>
</comment>
<dbReference type="PANTHER" id="PTHR33375">
    <property type="entry name" value="CHROMOSOME-PARTITIONING PROTEIN PARB-RELATED"/>
    <property type="match status" value="1"/>
</dbReference>
<organism evidence="3 4">
    <name type="scientific">Subtercola frigoramans</name>
    <dbReference type="NCBI Taxonomy" id="120298"/>
    <lineage>
        <taxon>Bacteria</taxon>
        <taxon>Bacillati</taxon>
        <taxon>Actinomycetota</taxon>
        <taxon>Actinomycetes</taxon>
        <taxon>Micrococcales</taxon>
        <taxon>Microbacteriaceae</taxon>
        <taxon>Subtercola</taxon>
    </lineage>
</organism>
<sequence>MSSPGHIELERAVDSIWAGRRHREDYGDLDPLVASIERDGLLQPITITPDGMLICGARRLTAIRKLGWKTINVWVRSGISTTLGLLLAEQDDNLLHKPLTRTEEAALYAELKALMADDAAGRQEASRFTSNQQNPRSHGGATVAPPPPGGVGKTREQAALIVSGRNAYTSLERINELQKIVADQSQPTEVRVRAQTELDGIDEGGSITGAQQRIHAAQALAELDTLAIDTTQPAGIRETAAAGAARLRELEDTARAADLERLAQMALERAKAATKKRPAQRADATRLRAVEDEPRALLPVRSFVYLWDELAEWADRYDPAVIGAALTPEQWERFEATLTATIRFADAARTARTRGRETA</sequence>
<feature type="compositionally biased region" description="Polar residues" evidence="1">
    <location>
        <begin position="126"/>
        <end position="136"/>
    </location>
</feature>
<dbReference type="InterPro" id="IPR036086">
    <property type="entry name" value="ParB/Sulfiredoxin_sf"/>
</dbReference>
<dbReference type="SUPFAM" id="SSF110849">
    <property type="entry name" value="ParB/Sulfiredoxin"/>
    <property type="match status" value="1"/>
</dbReference>
<dbReference type="Gene3D" id="3.90.1530.30">
    <property type="match status" value="1"/>
</dbReference>
<protein>
    <submittedName>
        <fullName evidence="3">ParB family chromosome partitioning protein</fullName>
    </submittedName>
</protein>
<gene>
    <name evidence="3" type="ORF">JOE66_002166</name>
</gene>
<evidence type="ECO:0000313" key="4">
    <source>
        <dbReference type="Proteomes" id="UP000776164"/>
    </source>
</evidence>
<accession>A0ABS2L633</accession>
<dbReference type="Proteomes" id="UP000776164">
    <property type="component" value="Unassembled WGS sequence"/>
</dbReference>
<evidence type="ECO:0000259" key="2">
    <source>
        <dbReference type="SMART" id="SM00470"/>
    </source>
</evidence>
<proteinExistence type="predicted"/>
<dbReference type="SMART" id="SM00470">
    <property type="entry name" value="ParB"/>
    <property type="match status" value="1"/>
</dbReference>
<dbReference type="RefSeq" id="WP_205109355.1">
    <property type="nucleotide sequence ID" value="NZ_BAAAHT010000004.1"/>
</dbReference>
<evidence type="ECO:0000256" key="1">
    <source>
        <dbReference type="SAM" id="MobiDB-lite"/>
    </source>
</evidence>
<dbReference type="Pfam" id="PF02195">
    <property type="entry name" value="ParB_N"/>
    <property type="match status" value="1"/>
</dbReference>
<keyword evidence="4" id="KW-1185">Reference proteome</keyword>
<dbReference type="EMBL" id="JAFBBU010000001">
    <property type="protein sequence ID" value="MBM7472532.1"/>
    <property type="molecule type" value="Genomic_DNA"/>
</dbReference>
<dbReference type="InterPro" id="IPR050336">
    <property type="entry name" value="Chromosome_partition/occlusion"/>
</dbReference>
<dbReference type="InterPro" id="IPR003115">
    <property type="entry name" value="ParB_N"/>
</dbReference>
<dbReference type="PANTHER" id="PTHR33375:SF1">
    <property type="entry name" value="CHROMOSOME-PARTITIONING PROTEIN PARB-RELATED"/>
    <property type="match status" value="1"/>
</dbReference>
<evidence type="ECO:0000313" key="3">
    <source>
        <dbReference type="EMBL" id="MBM7472532.1"/>
    </source>
</evidence>
<feature type="region of interest" description="Disordered" evidence="1">
    <location>
        <begin position="122"/>
        <end position="153"/>
    </location>
</feature>
<name>A0ABS2L633_9MICO</name>
<feature type="domain" description="ParB-like N-terminal" evidence="2">
    <location>
        <begin position="9"/>
        <end position="93"/>
    </location>
</feature>